<evidence type="ECO:0000313" key="1">
    <source>
        <dbReference type="EMBL" id="MDN4532148.1"/>
    </source>
</evidence>
<dbReference type="RefSeq" id="WP_150888779.1">
    <property type="nucleotide sequence ID" value="NZ_CAKZJA010000021.1"/>
</dbReference>
<reference evidence="1" key="1">
    <citation type="submission" date="2023-07" db="EMBL/GenBank/DDBJ databases">
        <title>Evaluation of the beneficial properties of pineapple isolates.</title>
        <authorList>
            <person name="Adefiranye O."/>
        </authorList>
    </citation>
    <scope>NUCLEOTIDE SEQUENCE</scope>
    <source>
        <strain evidence="1">PAPLE_T1</strain>
    </source>
</reference>
<evidence type="ECO:0000313" key="2">
    <source>
        <dbReference type="Proteomes" id="UP001171687"/>
    </source>
</evidence>
<comment type="caution">
    <text evidence="1">The sequence shown here is derived from an EMBL/GenBank/DDBJ whole genome shotgun (WGS) entry which is preliminary data.</text>
</comment>
<organism evidence="1 2">
    <name type="scientific">Staphylococcus auricularis</name>
    <dbReference type="NCBI Taxonomy" id="29379"/>
    <lineage>
        <taxon>Bacteria</taxon>
        <taxon>Bacillati</taxon>
        <taxon>Bacillota</taxon>
        <taxon>Bacilli</taxon>
        <taxon>Bacillales</taxon>
        <taxon>Staphylococcaceae</taxon>
        <taxon>Staphylococcus</taxon>
    </lineage>
</organism>
<dbReference type="EMBL" id="JAUHQC010000004">
    <property type="protein sequence ID" value="MDN4532148.1"/>
    <property type="molecule type" value="Genomic_DNA"/>
</dbReference>
<proteinExistence type="predicted"/>
<gene>
    <name evidence="1" type="ORF">QYH67_00905</name>
</gene>
<sequence length="165" mass="19456">MQPPNSDFEIRPCLSEYHFYTNNGKKIIDFNELQFGDQLGIEFTLSGLDRIYKNDNDNRISIVVVFYERVGQLGFRLHNIWALYLANEDMEKPFKKFNLDITDIPIAKDGNHYDMYLRYPMLKILTFPDKFNSDKLDEDSAYNLIAIPQHNEILDVKIPMIPKEK</sequence>
<dbReference type="Proteomes" id="UP001171687">
    <property type="component" value="Unassembled WGS sequence"/>
</dbReference>
<protein>
    <submittedName>
        <fullName evidence="1">Uncharacterized protein</fullName>
    </submittedName>
</protein>
<dbReference type="AlphaFoldDB" id="A0AAW7M6T1"/>
<name>A0AAW7M6T1_9STAP</name>
<accession>A0AAW7M6T1</accession>